<dbReference type="EMBL" id="CAAE01017885">
    <property type="protein sequence ID" value="CAG13759.1"/>
    <property type="molecule type" value="Genomic_DNA"/>
</dbReference>
<gene>
    <name evidence="5" type="ORF">GSTENG00036458001</name>
</gene>
<feature type="non-terminal residue" evidence="5">
    <location>
        <position position="1"/>
    </location>
</feature>
<name>Q4RCX3_TETNG</name>
<keyword evidence="4" id="KW-0472">Membrane</keyword>
<keyword evidence="4" id="KW-1133">Transmembrane helix</keyword>
<reference evidence="5" key="2">
    <citation type="submission" date="2004-02" db="EMBL/GenBank/DDBJ databases">
        <authorList>
            <consortium name="Genoscope"/>
            <consortium name="Whitehead Institute Centre for Genome Research"/>
        </authorList>
    </citation>
    <scope>NUCLEOTIDE SEQUENCE</scope>
</reference>
<proteinExistence type="predicted"/>
<dbReference type="GO" id="GO:0015279">
    <property type="term" value="F:store-operated calcium channel activity"/>
    <property type="evidence" value="ECO:0007669"/>
    <property type="project" value="TreeGrafter"/>
</dbReference>
<protein>
    <submittedName>
        <fullName evidence="5">Chromosome undetermined SCAF17885, whole genome shotgun sequence</fullName>
    </submittedName>
</protein>
<dbReference type="PANTHER" id="PTHR10117">
    <property type="entry name" value="TRANSIENT RECEPTOR POTENTIAL CHANNEL"/>
    <property type="match status" value="1"/>
</dbReference>
<dbReference type="InterPro" id="IPR002153">
    <property type="entry name" value="TRPC_channel"/>
</dbReference>
<dbReference type="AlphaFoldDB" id="Q4RCX3"/>
<dbReference type="GO" id="GO:0034703">
    <property type="term" value="C:cation channel complex"/>
    <property type="evidence" value="ECO:0007669"/>
    <property type="project" value="TreeGrafter"/>
</dbReference>
<feature type="transmembrane region" description="Helical" evidence="4">
    <location>
        <begin position="33"/>
        <end position="52"/>
    </location>
</feature>
<feature type="non-terminal residue" evidence="5">
    <location>
        <position position="58"/>
    </location>
</feature>
<organism evidence="5">
    <name type="scientific">Tetraodon nigroviridis</name>
    <name type="common">Spotted green pufferfish</name>
    <name type="synonym">Chelonodon nigroviridis</name>
    <dbReference type="NCBI Taxonomy" id="99883"/>
    <lineage>
        <taxon>Eukaryota</taxon>
        <taxon>Metazoa</taxon>
        <taxon>Chordata</taxon>
        <taxon>Craniata</taxon>
        <taxon>Vertebrata</taxon>
        <taxon>Euteleostomi</taxon>
        <taxon>Actinopterygii</taxon>
        <taxon>Neopterygii</taxon>
        <taxon>Teleostei</taxon>
        <taxon>Neoteleostei</taxon>
        <taxon>Acanthomorphata</taxon>
        <taxon>Eupercaria</taxon>
        <taxon>Tetraodontiformes</taxon>
        <taxon>Tetradontoidea</taxon>
        <taxon>Tetraodontidae</taxon>
        <taxon>Tetraodon</taxon>
    </lineage>
</organism>
<keyword evidence="4" id="KW-0812">Transmembrane</keyword>
<dbReference type="KEGG" id="tng:GSTEN00036458G001"/>
<evidence type="ECO:0000256" key="2">
    <source>
        <dbReference type="ARBA" id="ARBA00023065"/>
    </source>
</evidence>
<accession>Q4RCX3</accession>
<keyword evidence="2" id="KW-0406">Ion transport</keyword>
<evidence type="ECO:0000256" key="4">
    <source>
        <dbReference type="SAM" id="Phobius"/>
    </source>
</evidence>
<dbReference type="GO" id="GO:0007338">
    <property type="term" value="P:single fertilization"/>
    <property type="evidence" value="ECO:0007669"/>
    <property type="project" value="TreeGrafter"/>
</dbReference>
<dbReference type="OrthoDB" id="2373987at2759"/>
<dbReference type="PANTHER" id="PTHR10117:SF9">
    <property type="entry name" value="SHORT TRANSIENT RECEPTOR POTENTIAL CHANNEL 7"/>
    <property type="match status" value="1"/>
</dbReference>
<keyword evidence="1" id="KW-0813">Transport</keyword>
<dbReference type="GO" id="GO:0070679">
    <property type="term" value="F:inositol 1,4,5 trisphosphate binding"/>
    <property type="evidence" value="ECO:0007669"/>
    <property type="project" value="TreeGrafter"/>
</dbReference>
<dbReference type="GO" id="GO:0005886">
    <property type="term" value="C:plasma membrane"/>
    <property type="evidence" value="ECO:0007669"/>
    <property type="project" value="TreeGrafter"/>
</dbReference>
<evidence type="ECO:0000256" key="1">
    <source>
        <dbReference type="ARBA" id="ARBA00022448"/>
    </source>
</evidence>
<reference evidence="5" key="1">
    <citation type="journal article" date="2004" name="Nature">
        <title>Genome duplication in the teleost fish Tetraodon nigroviridis reveals the early vertebrate proto-karyotype.</title>
        <authorList>
            <person name="Jaillon O."/>
            <person name="Aury J.-M."/>
            <person name="Brunet F."/>
            <person name="Petit J.-L."/>
            <person name="Stange-Thomann N."/>
            <person name="Mauceli E."/>
            <person name="Bouneau L."/>
            <person name="Fischer C."/>
            <person name="Ozouf-Costaz C."/>
            <person name="Bernot A."/>
            <person name="Nicaud S."/>
            <person name="Jaffe D."/>
            <person name="Fisher S."/>
            <person name="Lutfalla G."/>
            <person name="Dossat C."/>
            <person name="Segurens B."/>
            <person name="Dasilva C."/>
            <person name="Salanoubat M."/>
            <person name="Levy M."/>
            <person name="Boudet N."/>
            <person name="Castellano S."/>
            <person name="Anthouard V."/>
            <person name="Jubin C."/>
            <person name="Castelli V."/>
            <person name="Katinka M."/>
            <person name="Vacherie B."/>
            <person name="Biemont C."/>
            <person name="Skalli Z."/>
            <person name="Cattolico L."/>
            <person name="Poulain J."/>
            <person name="De Berardinis V."/>
            <person name="Cruaud C."/>
            <person name="Duprat S."/>
            <person name="Brottier P."/>
            <person name="Coutanceau J.-P."/>
            <person name="Gouzy J."/>
            <person name="Parra G."/>
            <person name="Lardier G."/>
            <person name="Chapple C."/>
            <person name="McKernan K.J."/>
            <person name="McEwan P."/>
            <person name="Bosak S."/>
            <person name="Kellis M."/>
            <person name="Volff J.-N."/>
            <person name="Guigo R."/>
            <person name="Zody M.C."/>
            <person name="Mesirov J."/>
            <person name="Lindblad-Toh K."/>
            <person name="Birren B."/>
            <person name="Nusbaum C."/>
            <person name="Kahn D."/>
            <person name="Robinson-Rechavi M."/>
            <person name="Laudet V."/>
            <person name="Schachter V."/>
            <person name="Quetier F."/>
            <person name="Saurin W."/>
            <person name="Scarpelli C."/>
            <person name="Wincker P."/>
            <person name="Lander E.S."/>
            <person name="Weissenbach J."/>
            <person name="Roest Crollius H."/>
        </authorList>
    </citation>
    <scope>NUCLEOTIDE SEQUENCE [LARGE SCALE GENOMIC DNA]</scope>
</reference>
<dbReference type="GO" id="GO:0051480">
    <property type="term" value="P:regulation of cytosolic calcium ion concentration"/>
    <property type="evidence" value="ECO:0007669"/>
    <property type="project" value="TreeGrafter"/>
</dbReference>
<keyword evidence="3" id="KW-0407">Ion channel</keyword>
<evidence type="ECO:0000313" key="5">
    <source>
        <dbReference type="EMBL" id="CAG13759.1"/>
    </source>
</evidence>
<sequence length="58" mass="6718">QFVAHPNCQQQLLTIWYENLPGLRQQSIGVKRWTTLGATVGLPFLAIAYWIVPCYKVW</sequence>
<evidence type="ECO:0000256" key="3">
    <source>
        <dbReference type="ARBA" id="ARBA00023303"/>
    </source>
</evidence>